<organism evidence="2">
    <name type="scientific">Kwoniella bestiolae CBS 10118</name>
    <dbReference type="NCBI Taxonomy" id="1296100"/>
    <lineage>
        <taxon>Eukaryota</taxon>
        <taxon>Fungi</taxon>
        <taxon>Dikarya</taxon>
        <taxon>Basidiomycota</taxon>
        <taxon>Agaricomycotina</taxon>
        <taxon>Tremellomycetes</taxon>
        <taxon>Tremellales</taxon>
        <taxon>Cryptococcaceae</taxon>
        <taxon>Kwoniella</taxon>
    </lineage>
</organism>
<reference evidence="2" key="1">
    <citation type="submission" date="2013-07" db="EMBL/GenBank/DDBJ databases">
        <title>The Genome Sequence of Cryptococcus bestiolae CBS10118.</title>
        <authorList>
            <consortium name="The Broad Institute Genome Sequencing Platform"/>
            <person name="Cuomo C."/>
            <person name="Litvintseva A."/>
            <person name="Chen Y."/>
            <person name="Heitman J."/>
            <person name="Sun S."/>
            <person name="Springer D."/>
            <person name="Dromer F."/>
            <person name="Young S.K."/>
            <person name="Zeng Q."/>
            <person name="Gargeya S."/>
            <person name="Fitzgerald M."/>
            <person name="Abouelleil A."/>
            <person name="Alvarado L."/>
            <person name="Berlin A.M."/>
            <person name="Chapman S.B."/>
            <person name="Dewar J."/>
            <person name="Goldberg J."/>
            <person name="Griggs A."/>
            <person name="Gujja S."/>
            <person name="Hansen M."/>
            <person name="Howarth C."/>
            <person name="Imamovic A."/>
            <person name="Larimer J."/>
            <person name="McCowan C."/>
            <person name="Murphy C."/>
            <person name="Pearson M."/>
            <person name="Priest M."/>
            <person name="Roberts A."/>
            <person name="Saif S."/>
            <person name="Shea T."/>
            <person name="Sykes S."/>
            <person name="Wortman J."/>
            <person name="Nusbaum C."/>
            <person name="Birren B."/>
        </authorList>
    </citation>
    <scope>NUCLEOTIDE SEQUENCE [LARGE SCALE GENOMIC DNA]</scope>
    <source>
        <strain evidence="2">CBS 10118</strain>
    </source>
</reference>
<accession>A0A1B9G916</accession>
<dbReference type="VEuPathDB" id="FungiDB:I302_02349"/>
<protein>
    <submittedName>
        <fullName evidence="2">Uncharacterized protein</fullName>
    </submittedName>
</protein>
<reference evidence="3" key="2">
    <citation type="submission" date="2013-07" db="EMBL/GenBank/DDBJ databases">
        <authorList>
            <consortium name="The Broad Institute Genome Sequencing Platform"/>
            <person name="Cuomo C."/>
            <person name="Litvintseva A."/>
            <person name="Chen Y."/>
            <person name="Heitman J."/>
            <person name="Sun S."/>
            <person name="Springer D."/>
            <person name="Dromer F."/>
            <person name="Young S.K."/>
            <person name="Zeng Q."/>
            <person name="Gargeya S."/>
            <person name="Fitzgerald M."/>
            <person name="Abouelleil A."/>
            <person name="Alvarado L."/>
            <person name="Berlin A.M."/>
            <person name="Chapman S.B."/>
            <person name="Dewar J."/>
            <person name="Goldberg J."/>
            <person name="Griggs A."/>
            <person name="Gujja S."/>
            <person name="Hansen M."/>
            <person name="Howarth C."/>
            <person name="Imamovic A."/>
            <person name="Larimer J."/>
            <person name="McCowan C."/>
            <person name="Murphy C."/>
            <person name="Pearson M."/>
            <person name="Priest M."/>
            <person name="Roberts A."/>
            <person name="Saif S."/>
            <person name="Shea T."/>
            <person name="Sykes S."/>
            <person name="Wortman J."/>
            <person name="Nusbaum C."/>
            <person name="Birren B."/>
        </authorList>
    </citation>
    <scope>NUCLEOTIDE SEQUENCE</scope>
    <source>
        <strain evidence="3">CBS 10118</strain>
    </source>
</reference>
<dbReference type="GeneID" id="30206748"/>
<reference evidence="3" key="4">
    <citation type="submission" date="2024-02" db="EMBL/GenBank/DDBJ databases">
        <title>Comparative genomics of Cryptococcus and Kwoniella reveals pathogenesis evolution and contrasting modes of karyotype evolution via chromosome fusion or intercentromeric recombination.</title>
        <authorList>
            <person name="Coelho M.A."/>
            <person name="David-Palma M."/>
            <person name="Shea T."/>
            <person name="Bowers K."/>
            <person name="McGinley-Smith S."/>
            <person name="Mohammad A.W."/>
            <person name="Gnirke A."/>
            <person name="Yurkov A.M."/>
            <person name="Nowrousian M."/>
            <person name="Sun S."/>
            <person name="Cuomo C.A."/>
            <person name="Heitman J."/>
        </authorList>
    </citation>
    <scope>NUCLEOTIDE SEQUENCE</scope>
    <source>
        <strain evidence="3">CBS 10118</strain>
    </source>
</reference>
<feature type="compositionally biased region" description="Polar residues" evidence="1">
    <location>
        <begin position="320"/>
        <end position="337"/>
    </location>
</feature>
<feature type="region of interest" description="Disordered" evidence="1">
    <location>
        <begin position="286"/>
        <end position="361"/>
    </location>
</feature>
<feature type="region of interest" description="Disordered" evidence="1">
    <location>
        <begin position="77"/>
        <end position="99"/>
    </location>
</feature>
<dbReference type="KEGG" id="kbi:30206748"/>
<keyword evidence="4" id="KW-1185">Reference proteome</keyword>
<proteinExistence type="predicted"/>
<name>A0A1B9G916_9TREE</name>
<dbReference type="Proteomes" id="UP000092730">
    <property type="component" value="Chromosome 2"/>
</dbReference>
<dbReference type="OrthoDB" id="2565303at2759"/>
<evidence type="ECO:0000313" key="4">
    <source>
        <dbReference type="Proteomes" id="UP000092730"/>
    </source>
</evidence>
<dbReference type="AlphaFoldDB" id="A0A1B9G916"/>
<dbReference type="RefSeq" id="XP_019048577.1">
    <property type="nucleotide sequence ID" value="XM_019189015.1"/>
</dbReference>
<sequence length="435" mass="49342">MGKWSQKEYDEVLVRKVMTLFEKSVKQIEKKIGASTPISDKRFRTFIQQLDPECDSTQKAFDMLVFDHFTLKRDPPGLTLTRPTNPASTSLGAGGLPIPADRRLPIRREPFLRRSRTSLSNLRRRIQDDEDGLIPGPGEGIDFSLYEHNDSSPPPISLSRARNPSAIPMSRIINHNNNAGPVDPVSPPTDASIRWLEEYGINQSTNSNPRIVANGARARLPRTWGFYDSDSDATSVPDEFDTLLDRPQTPDGIGGNRIIGRRRRRAEMEDLDAEVEEAMAGRRRLTHRARLRMDQRPSREVQGRRRSESPQPLWEINVVDSESPSRLHSPPLASSNLERNESDAPREAEIHNNRDGDNRRNGVVFDEVAMQTLFGDIPTPTFNDEPTPSAHTVNATLGDIEQFERDEERIRRELEDDMALYANELFGDIDRHDII</sequence>
<evidence type="ECO:0000313" key="3">
    <source>
        <dbReference type="EMBL" id="WVW81649.1"/>
    </source>
</evidence>
<evidence type="ECO:0000256" key="1">
    <source>
        <dbReference type="SAM" id="MobiDB-lite"/>
    </source>
</evidence>
<dbReference type="EMBL" id="KI894019">
    <property type="protein sequence ID" value="OCF27507.1"/>
    <property type="molecule type" value="Genomic_DNA"/>
</dbReference>
<evidence type="ECO:0000313" key="2">
    <source>
        <dbReference type="EMBL" id="OCF27507.1"/>
    </source>
</evidence>
<reference evidence="2" key="3">
    <citation type="submission" date="2014-01" db="EMBL/GenBank/DDBJ databases">
        <title>Evolution of pathogenesis and genome organization in the Tremellales.</title>
        <authorList>
            <person name="Cuomo C."/>
            <person name="Litvintseva A."/>
            <person name="Heitman J."/>
            <person name="Chen Y."/>
            <person name="Sun S."/>
            <person name="Springer D."/>
            <person name="Dromer F."/>
            <person name="Young S."/>
            <person name="Zeng Q."/>
            <person name="Chapman S."/>
            <person name="Gujja S."/>
            <person name="Saif S."/>
            <person name="Birren B."/>
        </authorList>
    </citation>
    <scope>NUCLEOTIDE SEQUENCE</scope>
    <source>
        <strain evidence="2">CBS 10118</strain>
    </source>
</reference>
<dbReference type="EMBL" id="CP144542">
    <property type="protein sequence ID" value="WVW81649.1"/>
    <property type="molecule type" value="Genomic_DNA"/>
</dbReference>
<feature type="compositionally biased region" description="Polar residues" evidence="1">
    <location>
        <begin position="81"/>
        <end position="91"/>
    </location>
</feature>
<feature type="compositionally biased region" description="Basic and acidic residues" evidence="1">
    <location>
        <begin position="338"/>
        <end position="360"/>
    </location>
</feature>
<dbReference type="STRING" id="1296100.A0A1B9G916"/>
<gene>
    <name evidence="2" type="ORF">I302_02349</name>
    <name evidence="3" type="ORF">I302_103644</name>
</gene>
<feature type="compositionally biased region" description="Basic and acidic residues" evidence="1">
    <location>
        <begin position="291"/>
        <end position="308"/>
    </location>
</feature>